<accession>A0AAQ2XK35</accession>
<dbReference type="EMBL" id="CP117692">
    <property type="protein sequence ID" value="WDC81268.1"/>
    <property type="molecule type" value="Genomic_DNA"/>
</dbReference>
<dbReference type="RefSeq" id="WP_273744616.1">
    <property type="nucleotide sequence ID" value="NZ_CP117692.1"/>
</dbReference>
<gene>
    <name evidence="1" type="ORF">PSR59_06175</name>
</gene>
<evidence type="ECO:0000313" key="2">
    <source>
        <dbReference type="Proteomes" id="UP001222683"/>
    </source>
</evidence>
<sequence length="85" mass="9681">MRSTAFGKITAVYGDIGKSGALSVNLDEILDELVEQCRLLKKMIVFRCKNQRNTLQIQSQIDRLRSVFHLIQARNGKIFPVSFLV</sequence>
<organism evidence="1 2">
    <name type="scientific">Ligilactobacillus ruminis</name>
    <dbReference type="NCBI Taxonomy" id="1623"/>
    <lineage>
        <taxon>Bacteria</taxon>
        <taxon>Bacillati</taxon>
        <taxon>Bacillota</taxon>
        <taxon>Bacilli</taxon>
        <taxon>Lactobacillales</taxon>
        <taxon>Lactobacillaceae</taxon>
        <taxon>Ligilactobacillus</taxon>
    </lineage>
</organism>
<protein>
    <submittedName>
        <fullName evidence="1">Uncharacterized protein</fullName>
    </submittedName>
</protein>
<proteinExistence type="predicted"/>
<evidence type="ECO:0000313" key="1">
    <source>
        <dbReference type="EMBL" id="WDC81268.1"/>
    </source>
</evidence>
<name>A0AAQ2XK35_9LACO</name>
<reference evidence="1" key="1">
    <citation type="submission" date="2023-02" db="EMBL/GenBank/DDBJ databases">
        <title>Complete genome sequence of Lactobacillus ruminis CACC888 isolated from Pig feces.</title>
        <authorList>
            <person name="Park S."/>
            <person name="Park M.A."/>
            <person name="Kim D.-H."/>
            <person name="Kim Y."/>
        </authorList>
    </citation>
    <scope>NUCLEOTIDE SEQUENCE</scope>
    <source>
        <strain evidence="1">CACC888</strain>
    </source>
</reference>
<dbReference type="AlphaFoldDB" id="A0AAQ2XK35"/>
<dbReference type="Proteomes" id="UP001222683">
    <property type="component" value="Chromosome"/>
</dbReference>